<dbReference type="EMBL" id="BLVP01000043">
    <property type="protein sequence ID" value="GFM38599.1"/>
    <property type="molecule type" value="Genomic_DNA"/>
</dbReference>
<evidence type="ECO:0000259" key="9">
    <source>
        <dbReference type="PROSITE" id="PS50928"/>
    </source>
</evidence>
<dbReference type="AlphaFoldDB" id="A0A7J0BY25"/>
<keyword evidence="7 8" id="KW-0472">Membrane</keyword>
<proteinExistence type="inferred from homology"/>
<feature type="transmembrane region" description="Helical" evidence="8">
    <location>
        <begin position="186"/>
        <end position="215"/>
    </location>
</feature>
<keyword evidence="6 8" id="KW-1133">Transmembrane helix</keyword>
<dbReference type="SUPFAM" id="SSF161098">
    <property type="entry name" value="MetI-like"/>
    <property type="match status" value="1"/>
</dbReference>
<keyword evidence="2 8" id="KW-0813">Transport</keyword>
<feature type="transmembrane region" description="Helical" evidence="8">
    <location>
        <begin position="12"/>
        <end position="34"/>
    </location>
</feature>
<evidence type="ECO:0000313" key="10">
    <source>
        <dbReference type="EMBL" id="GFM38599.1"/>
    </source>
</evidence>
<dbReference type="Proteomes" id="UP000503820">
    <property type="component" value="Unassembled WGS sequence"/>
</dbReference>
<dbReference type="InterPro" id="IPR000515">
    <property type="entry name" value="MetI-like"/>
</dbReference>
<evidence type="ECO:0000313" key="11">
    <source>
        <dbReference type="Proteomes" id="UP000503820"/>
    </source>
</evidence>
<keyword evidence="3" id="KW-1003">Cell membrane</keyword>
<feature type="transmembrane region" description="Helical" evidence="8">
    <location>
        <begin position="235"/>
        <end position="258"/>
    </location>
</feature>
<organism evidence="10 11">
    <name type="scientific">Desulfovibrio psychrotolerans</name>
    <dbReference type="NCBI Taxonomy" id="415242"/>
    <lineage>
        <taxon>Bacteria</taxon>
        <taxon>Pseudomonadati</taxon>
        <taxon>Thermodesulfobacteriota</taxon>
        <taxon>Desulfovibrionia</taxon>
        <taxon>Desulfovibrionales</taxon>
        <taxon>Desulfovibrionaceae</taxon>
        <taxon>Desulfovibrio</taxon>
    </lineage>
</organism>
<dbReference type="CDD" id="cd06261">
    <property type="entry name" value="TM_PBP2"/>
    <property type="match status" value="1"/>
</dbReference>
<dbReference type="Gene3D" id="1.10.3720.10">
    <property type="entry name" value="MetI-like"/>
    <property type="match status" value="1"/>
</dbReference>
<dbReference type="Pfam" id="PF00528">
    <property type="entry name" value="BPD_transp_1"/>
    <property type="match status" value="1"/>
</dbReference>
<evidence type="ECO:0000256" key="5">
    <source>
        <dbReference type="ARBA" id="ARBA00022692"/>
    </source>
</evidence>
<evidence type="ECO:0000256" key="3">
    <source>
        <dbReference type="ARBA" id="ARBA00022475"/>
    </source>
</evidence>
<evidence type="ECO:0000256" key="2">
    <source>
        <dbReference type="ARBA" id="ARBA00022448"/>
    </source>
</evidence>
<evidence type="ECO:0000256" key="6">
    <source>
        <dbReference type="ARBA" id="ARBA00022989"/>
    </source>
</evidence>
<protein>
    <recommendedName>
        <fullName evidence="9">ABC transmembrane type-1 domain-containing protein</fullName>
    </recommendedName>
</protein>
<dbReference type="PROSITE" id="PS50928">
    <property type="entry name" value="ABC_TM1"/>
    <property type="match status" value="1"/>
</dbReference>
<evidence type="ECO:0000256" key="7">
    <source>
        <dbReference type="ARBA" id="ARBA00023136"/>
    </source>
</evidence>
<keyword evidence="4" id="KW-0997">Cell inner membrane</keyword>
<dbReference type="GO" id="GO:0055085">
    <property type="term" value="P:transmembrane transport"/>
    <property type="evidence" value="ECO:0007669"/>
    <property type="project" value="InterPro"/>
</dbReference>
<feature type="domain" description="ABC transmembrane type-1" evidence="9">
    <location>
        <begin position="66"/>
        <end position="254"/>
    </location>
</feature>
<evidence type="ECO:0000256" key="4">
    <source>
        <dbReference type="ARBA" id="ARBA00022519"/>
    </source>
</evidence>
<comment type="similarity">
    <text evidence="8">Belongs to the binding-protein-dependent transport system permease family.</text>
</comment>
<gene>
    <name evidence="10" type="ORF">DSM19430T_32830</name>
</gene>
<reference evidence="10 11" key="1">
    <citation type="submission" date="2020-05" db="EMBL/GenBank/DDBJ databases">
        <title>Draft genome sequence of Desulfovibrio psychrotolerans JS1T.</title>
        <authorList>
            <person name="Ueno A."/>
            <person name="Tamazawa S."/>
            <person name="Tamamura S."/>
            <person name="Murakami T."/>
            <person name="Kiyama T."/>
            <person name="Inomata H."/>
            <person name="Amano Y."/>
            <person name="Miyakawa K."/>
            <person name="Tamaki H."/>
            <person name="Naganuma T."/>
            <person name="Kaneko K."/>
        </authorList>
    </citation>
    <scope>NUCLEOTIDE SEQUENCE [LARGE SCALE GENOMIC DNA]</scope>
    <source>
        <strain evidence="10 11">JS1</strain>
    </source>
</reference>
<name>A0A7J0BY25_9BACT</name>
<keyword evidence="11" id="KW-1185">Reference proteome</keyword>
<keyword evidence="5 8" id="KW-0812">Transmembrane</keyword>
<evidence type="ECO:0000256" key="8">
    <source>
        <dbReference type="RuleBase" id="RU363032"/>
    </source>
</evidence>
<dbReference type="InterPro" id="IPR035906">
    <property type="entry name" value="MetI-like_sf"/>
</dbReference>
<comment type="subcellular location">
    <subcellularLocation>
        <location evidence="1">Cell inner membrane</location>
        <topology evidence="1">Multi-pass membrane protein</topology>
    </subcellularLocation>
    <subcellularLocation>
        <location evidence="8">Cell membrane</location>
        <topology evidence="8">Multi-pass membrane protein</topology>
    </subcellularLocation>
</comment>
<sequence>MSRTVNLPAKALLLCLFFVLFAGPLVVLILYAAAPGWQWPDLLPAQWSGQGAAFLTHRQADIARHLGFSVLYSLLTTALTLVLCLAPAHHFARHTFRGKTLLEGLLLAPALVPAMTFSMGIHYLFIRVGLADSLPGVVLALATFSYPYMLRALITGFQSFGPEYGQYAQHLGANWWIRLVRVELPLLVPAIIAGGSVVFLVAFSEYFLVFLIGGGVVPSYTGYLFPHLGDANRSVASLLTLLFLAVPVLLFVVVEISVTRAYRKRGMY</sequence>
<accession>A0A7J0BY25</accession>
<comment type="caution">
    <text evidence="10">The sequence shown here is derived from an EMBL/GenBank/DDBJ whole genome shotgun (WGS) entry which is preliminary data.</text>
</comment>
<evidence type="ECO:0000256" key="1">
    <source>
        <dbReference type="ARBA" id="ARBA00004429"/>
    </source>
</evidence>
<feature type="transmembrane region" description="Helical" evidence="8">
    <location>
        <begin position="70"/>
        <end position="92"/>
    </location>
</feature>
<dbReference type="RefSeq" id="WP_243451424.1">
    <property type="nucleotide sequence ID" value="NZ_BLVP01000043.1"/>
</dbReference>
<dbReference type="GO" id="GO:0005886">
    <property type="term" value="C:plasma membrane"/>
    <property type="evidence" value="ECO:0007669"/>
    <property type="project" value="UniProtKB-SubCell"/>
</dbReference>
<dbReference type="PANTHER" id="PTHR43357:SF4">
    <property type="entry name" value="INNER MEMBRANE ABC TRANSPORTER PERMEASE PROTEIN YDCV"/>
    <property type="match status" value="1"/>
</dbReference>
<feature type="transmembrane region" description="Helical" evidence="8">
    <location>
        <begin position="104"/>
        <end position="125"/>
    </location>
</feature>
<dbReference type="PANTHER" id="PTHR43357">
    <property type="entry name" value="INNER MEMBRANE ABC TRANSPORTER PERMEASE PROTEIN YDCV"/>
    <property type="match status" value="1"/>
</dbReference>